<evidence type="ECO:0000313" key="4">
    <source>
        <dbReference type="WBParaSite" id="MBELARI_LOCUS7234"/>
    </source>
</evidence>
<dbReference type="Pfam" id="PF00169">
    <property type="entry name" value="PH"/>
    <property type="match status" value="1"/>
</dbReference>
<keyword evidence="3" id="KW-1185">Reference proteome</keyword>
<dbReference type="InterPro" id="IPR011993">
    <property type="entry name" value="PH-like_dom_sf"/>
</dbReference>
<evidence type="ECO:0000256" key="1">
    <source>
        <dbReference type="SAM" id="MobiDB-lite"/>
    </source>
</evidence>
<evidence type="ECO:0000313" key="3">
    <source>
        <dbReference type="Proteomes" id="UP000887575"/>
    </source>
</evidence>
<feature type="region of interest" description="Disordered" evidence="1">
    <location>
        <begin position="723"/>
        <end position="746"/>
    </location>
</feature>
<dbReference type="GO" id="GO:0000915">
    <property type="term" value="P:actomyosin contractile ring assembly"/>
    <property type="evidence" value="ECO:0007669"/>
    <property type="project" value="TreeGrafter"/>
</dbReference>
<feature type="compositionally biased region" description="Basic and acidic residues" evidence="1">
    <location>
        <begin position="478"/>
        <end position="494"/>
    </location>
</feature>
<dbReference type="PROSITE" id="PS50003">
    <property type="entry name" value="PH_DOMAIN"/>
    <property type="match status" value="1"/>
</dbReference>
<dbReference type="SMART" id="SM00233">
    <property type="entry name" value="PH"/>
    <property type="match status" value="1"/>
</dbReference>
<dbReference type="InterPro" id="IPR051364">
    <property type="entry name" value="Cytokinesis/Rho-signaling"/>
</dbReference>
<reference evidence="4" key="1">
    <citation type="submission" date="2024-02" db="UniProtKB">
        <authorList>
            <consortium name="WormBaseParasite"/>
        </authorList>
    </citation>
    <scope>IDENTIFICATION</scope>
</reference>
<dbReference type="GO" id="GO:0000281">
    <property type="term" value="P:mitotic cytokinesis"/>
    <property type="evidence" value="ECO:0007669"/>
    <property type="project" value="TreeGrafter"/>
</dbReference>
<dbReference type="Pfam" id="PF08174">
    <property type="entry name" value="Anillin"/>
    <property type="match status" value="1"/>
</dbReference>
<evidence type="ECO:0000259" key="2">
    <source>
        <dbReference type="PROSITE" id="PS50003"/>
    </source>
</evidence>
<feature type="compositionally biased region" description="Polar residues" evidence="1">
    <location>
        <begin position="152"/>
        <end position="170"/>
    </location>
</feature>
<feature type="region of interest" description="Disordered" evidence="1">
    <location>
        <begin position="580"/>
        <end position="628"/>
    </location>
</feature>
<organism evidence="3 4">
    <name type="scientific">Mesorhabditis belari</name>
    <dbReference type="NCBI Taxonomy" id="2138241"/>
    <lineage>
        <taxon>Eukaryota</taxon>
        <taxon>Metazoa</taxon>
        <taxon>Ecdysozoa</taxon>
        <taxon>Nematoda</taxon>
        <taxon>Chromadorea</taxon>
        <taxon>Rhabditida</taxon>
        <taxon>Rhabditina</taxon>
        <taxon>Rhabditomorpha</taxon>
        <taxon>Rhabditoidea</taxon>
        <taxon>Rhabditidae</taxon>
        <taxon>Mesorhabditinae</taxon>
        <taxon>Mesorhabditis</taxon>
    </lineage>
</organism>
<dbReference type="Proteomes" id="UP000887575">
    <property type="component" value="Unassembled WGS sequence"/>
</dbReference>
<dbReference type="InterPro" id="IPR012966">
    <property type="entry name" value="AHD"/>
</dbReference>
<feature type="region of interest" description="Disordered" evidence="1">
    <location>
        <begin position="406"/>
        <end position="446"/>
    </location>
</feature>
<dbReference type="PANTHER" id="PTHR21538">
    <property type="entry name" value="ANILLIN/RHOTEKIN RTKN"/>
    <property type="match status" value="1"/>
</dbReference>
<feature type="compositionally biased region" description="Low complexity" evidence="1">
    <location>
        <begin position="125"/>
        <end position="142"/>
    </location>
</feature>
<dbReference type="PANTHER" id="PTHR21538:SF23">
    <property type="entry name" value="ANILLIN"/>
    <property type="match status" value="1"/>
</dbReference>
<feature type="compositionally biased region" description="Polar residues" evidence="1">
    <location>
        <begin position="729"/>
        <end position="746"/>
    </location>
</feature>
<dbReference type="AlphaFoldDB" id="A0AAF3FK26"/>
<dbReference type="SUPFAM" id="SSF50729">
    <property type="entry name" value="PH domain-like"/>
    <property type="match status" value="1"/>
</dbReference>
<protein>
    <recommendedName>
        <fullName evidence="2">PH domain-containing protein</fullName>
    </recommendedName>
</protein>
<feature type="domain" description="PH" evidence="2">
    <location>
        <begin position="1044"/>
        <end position="1158"/>
    </location>
</feature>
<dbReference type="CDD" id="cd01263">
    <property type="entry name" value="PH_anillin"/>
    <property type="match status" value="1"/>
</dbReference>
<accession>A0AAF3FK26</accession>
<dbReference type="GO" id="GO:0005826">
    <property type="term" value="C:actomyosin contractile ring"/>
    <property type="evidence" value="ECO:0007669"/>
    <property type="project" value="TreeGrafter"/>
</dbReference>
<feature type="region of interest" description="Disordered" evidence="1">
    <location>
        <begin position="458"/>
        <end position="508"/>
    </location>
</feature>
<dbReference type="InterPro" id="IPR001849">
    <property type="entry name" value="PH_domain"/>
</dbReference>
<proteinExistence type="predicted"/>
<dbReference type="InterPro" id="IPR037840">
    <property type="entry name" value="PH_Anillin"/>
</dbReference>
<feature type="compositionally biased region" description="Polar residues" evidence="1">
    <location>
        <begin position="603"/>
        <end position="617"/>
    </location>
</feature>
<dbReference type="GO" id="GO:0031106">
    <property type="term" value="P:septin ring organization"/>
    <property type="evidence" value="ECO:0007669"/>
    <property type="project" value="TreeGrafter"/>
</dbReference>
<name>A0AAF3FK26_9BILA</name>
<dbReference type="WBParaSite" id="MBELARI_LOCUS7234">
    <property type="protein sequence ID" value="MBELARI_LOCUS7234"/>
    <property type="gene ID" value="MBELARI_LOCUS7234"/>
</dbReference>
<sequence>MSGRDLVNLTRESFSSVDYRRRMINVPISPKQDSRAIPIIIKKPTMHSTASTPIRTVPIVIQKPSEVKVEASPQYARILPKPRRLQMIDETKKLNNDLSSIEFGKVKEQWESRCRYNEDGTKIESGGSLSSSGKSGQYSLNSDPGEAFKTHPSISKESQVTVIQRSSESAPSLIRQDPLVQFSDMPQLYNIAGTPLKDLRPVVEHKKTPMRKPEEVTISSSASRRRAIPIGLTDESNASPGNYISRRESFIQSDYRSDHSDGNHIVRKASFIQPDRRSEFSHHGSVEMIEVTPYKQETNLLRFPATAAATHSTSTIQSTASRTSKTTCQYEDEIHKMFQFVENEHGDLKEHPLMTSDRGCEYAALTKSGYSSKNQSKFGHDALELTNHEEPQGARLVHSLSGYRRLQQQRENSKTPTSTEPLLLSSAHLTSSPVSRFGNRHESRREQAVPLEIQQTPKTHRKPRFSPAGPTPLPVPIEFRDVHHGTQTRFRDRTPPNPYRSTEVAPSSKPRAWYLPQATSKKSLYDEKPVAESPGDKMRRKITQIAQKFGVGGDKNKKEISKTIPDLHPHVSRVPIRIARDDRPPRPLTPDGDGTVRIRESPASYNVSLRGSRTPNFSRRAGPLATSTPLVKDTPHWLRGVSTISSPWQNGSSAAYRLENLYSPAVTKPDNKLHEDVVVAGGAASNLATNTQMGQRHTSYEPKSEFPRTLQGEPISAIKRIHNKDNEEQTGNTTAKTPPALATSTPRHSLTIAEGQKQRAIIDAWGDTTFLSTITTATTRPGTLNYESKMAMERAIIRLESQADAQLEQVKMSEKVLQLARKKHKMLNELAAARTLLLARERLAAIRLEAQRLENLTKIYPIPPPVANSVRGTMLINNIKVHLGPRFCHQRDDTSTYAFLVLMRCGPEVEATAPITIIDAQRLRVRQLHFAESIRFSNLPLDFSIILEAFTMRMRDAKQDSDPSCISFATKAKLLFSPGMTRRNMLPTPDHGIQPVGEFARSGSVALSRDTVGSQLFYLDGVEYPLEGTIEINTQCTSLPSAVEIDFSGFLTMFQMVGGHGSWVRFWGVLRRGLISFWKDPQDEMDDKSAIAQMDLSKCTDEEIVLAPNVVSMRAHAFSIDMLVARNTTVVEHKRVILAADSRELVDDWLDALNKTLNVIRGRN</sequence>
<dbReference type="Gene3D" id="2.30.29.30">
    <property type="entry name" value="Pleckstrin-homology domain (PH domain)/Phosphotyrosine-binding domain (PTB)"/>
    <property type="match status" value="1"/>
</dbReference>
<feature type="region of interest" description="Disordered" evidence="1">
    <location>
        <begin position="119"/>
        <end position="170"/>
    </location>
</feature>